<sequence>MRKKPWMITQQWEDVLFLHWPVQPHELVQHIPKELELDLYENRAWLSFVLFKVSRNRLRFTPSFPGVSSFLQLNVRTYVTCNGLKGIHFFNLDANNALIVQMTTIGHLLPYRRAKMSMKKEGTALSFTSSYQNPKLIDEALTVTFEPMPGQIESLAFESWLVERYHLWTKVKNRLLRIDTCHSQWRLQKVNVTIHHNTMTPFIKALTPYNQPIAHYSKSKNARIFPPVLEPKKVPSR</sequence>
<name>A0ABR5JYL2_9BACI</name>
<organism evidence="1 2">
    <name type="scientific">Lysinibacillus contaminans</name>
    <dbReference type="NCBI Taxonomy" id="1293441"/>
    <lineage>
        <taxon>Bacteria</taxon>
        <taxon>Bacillati</taxon>
        <taxon>Bacillota</taxon>
        <taxon>Bacilli</taxon>
        <taxon>Bacillales</taxon>
        <taxon>Bacillaceae</taxon>
        <taxon>Lysinibacillus</taxon>
    </lineage>
</organism>
<dbReference type="InterPro" id="IPR023375">
    <property type="entry name" value="ADC_dom_sf"/>
</dbReference>
<dbReference type="PANTHER" id="PTHR39186:SF1">
    <property type="entry name" value="DUF2071 DOMAIN-CONTAINING PROTEIN"/>
    <property type="match status" value="1"/>
</dbReference>
<dbReference type="EMBL" id="LGRV01000003">
    <property type="protein sequence ID" value="KOS67747.1"/>
    <property type="molecule type" value="Genomic_DNA"/>
</dbReference>
<evidence type="ECO:0000313" key="2">
    <source>
        <dbReference type="Proteomes" id="UP000050668"/>
    </source>
</evidence>
<accession>A0ABR5JYL2</accession>
<dbReference type="Pfam" id="PF09844">
    <property type="entry name" value="DUF2071"/>
    <property type="match status" value="1"/>
</dbReference>
<proteinExistence type="predicted"/>
<comment type="caution">
    <text evidence="1">The sequence shown here is derived from an EMBL/GenBank/DDBJ whole genome shotgun (WGS) entry which is preliminary data.</text>
</comment>
<keyword evidence="2" id="KW-1185">Reference proteome</keyword>
<evidence type="ECO:0000313" key="1">
    <source>
        <dbReference type="EMBL" id="KOS67747.1"/>
    </source>
</evidence>
<protein>
    <recommendedName>
        <fullName evidence="3">DUF2071 domain-containing protein</fullName>
    </recommendedName>
</protein>
<dbReference type="SUPFAM" id="SSF160104">
    <property type="entry name" value="Acetoacetate decarboxylase-like"/>
    <property type="match status" value="1"/>
</dbReference>
<reference evidence="2" key="1">
    <citation type="submission" date="2015-07" db="EMBL/GenBank/DDBJ databases">
        <title>Fjat-14205 dsm 2895.</title>
        <authorList>
            <person name="Liu B."/>
            <person name="Wang J."/>
            <person name="Zhu Y."/>
            <person name="Liu G."/>
            <person name="Chen Q."/>
            <person name="Chen Z."/>
            <person name="Lan J."/>
            <person name="Che J."/>
            <person name="Ge C."/>
            <person name="Shi H."/>
            <person name="Pan Z."/>
            <person name="Liu X."/>
        </authorList>
    </citation>
    <scope>NUCLEOTIDE SEQUENCE [LARGE SCALE GENOMIC DNA]</scope>
    <source>
        <strain evidence="2">DSM 25560</strain>
    </source>
</reference>
<dbReference type="Proteomes" id="UP000050668">
    <property type="component" value="Unassembled WGS sequence"/>
</dbReference>
<evidence type="ECO:0008006" key="3">
    <source>
        <dbReference type="Google" id="ProtNLM"/>
    </source>
</evidence>
<dbReference type="InterPro" id="IPR018644">
    <property type="entry name" value="DUF2071"/>
</dbReference>
<dbReference type="PANTHER" id="PTHR39186">
    <property type="entry name" value="DUF2071 FAMILY PROTEIN"/>
    <property type="match status" value="1"/>
</dbReference>
<dbReference type="RefSeq" id="WP_053582557.1">
    <property type="nucleotide sequence ID" value="NZ_LGRV01000003.1"/>
</dbReference>
<gene>
    <name evidence="1" type="ORF">AEA09_03670</name>
</gene>